<dbReference type="Gene3D" id="2.20.110.10">
    <property type="entry name" value="Histone H3 K4-specific methyltransferase SET7/9 N-terminal domain"/>
    <property type="match status" value="1"/>
</dbReference>
<sequence>MDKFLDRRELFCFCLVGGNHKMPRKKDFAVECSVFPNDNTEETHWILPNGEIHHLVGVSKGPGTGTATRTTYYEYEYKHGVPHGKYYAMKGYEETYSEVEGEFRNGKPHGLFRLYYEDFFAQSCVFVDGKVIESSLESISKETTIFCRNKNSEKEHHITRSIEFRLSPFVIYVEEEEVINSCIVGAREREFYGEKDTVSVTRNMEHRPLDCRDSSEIWFFSRGHPK</sequence>
<dbReference type="SUPFAM" id="SSF82185">
    <property type="entry name" value="Histone H3 K4-specific methyltransferase SET7/9 N-terminal domain"/>
    <property type="match status" value="1"/>
</dbReference>
<reference evidence="1 2" key="1">
    <citation type="journal article" date="2014" name="Arch. Virol.">
        <title>Complete genome sequence of Tunisvirus, a new member of the proposed family Marseilleviridae.</title>
        <authorList>
            <person name="Aherfi S."/>
            <person name="Boughalmi M."/>
            <person name="Pagnier I."/>
            <person name="Fournous G."/>
            <person name="La Scola B."/>
            <person name="Raoult D."/>
            <person name="Colson P."/>
        </authorList>
    </citation>
    <scope>NUCLEOTIDE SEQUENCE [LARGE SCALE GENOMIC DNA]</scope>
    <source>
        <strain evidence="1 2">U484</strain>
    </source>
</reference>
<dbReference type="EMBL" id="KF483846">
    <property type="protein sequence ID" value="AHC54804.1"/>
    <property type="molecule type" value="Genomic_DNA"/>
</dbReference>
<protein>
    <recommendedName>
        <fullName evidence="3">MORN repeat-containing protein</fullName>
    </recommendedName>
</protein>
<name>V9SFZ4_9VIRU</name>
<accession>V9SFZ4</accession>
<dbReference type="Proteomes" id="UP000232615">
    <property type="component" value="Segment"/>
</dbReference>
<evidence type="ECO:0008006" key="3">
    <source>
        <dbReference type="Google" id="ProtNLM"/>
    </source>
</evidence>
<organism evidence="1 2">
    <name type="scientific">Tunisvirus fontaine2</name>
    <dbReference type="NCBI Taxonomy" id="1421067"/>
    <lineage>
        <taxon>Viruses</taxon>
        <taxon>Varidnaviria</taxon>
        <taxon>Bamfordvirae</taxon>
        <taxon>Nucleocytoviricota</taxon>
        <taxon>Megaviricetes</taxon>
        <taxon>Pimascovirales</taxon>
        <taxon>Pimascovirales incertae sedis</taxon>
        <taxon>Marseilleviridae</taxon>
        <taxon>Losannavirus</taxon>
        <taxon>Losannavirus tunisense</taxon>
    </lineage>
</organism>
<evidence type="ECO:0000313" key="2">
    <source>
        <dbReference type="Proteomes" id="UP000232615"/>
    </source>
</evidence>
<proteinExistence type="predicted"/>
<keyword evidence="2" id="KW-1185">Reference proteome</keyword>
<gene>
    <name evidence="1" type="ORF">TNS_ORF86</name>
</gene>
<evidence type="ECO:0000313" key="1">
    <source>
        <dbReference type="EMBL" id="AHC54804.1"/>
    </source>
</evidence>